<sequence length="421" mass="45332">MGMTMTQKILAAHAGLKEVEAGQLIEADLDIVLGNDITAPVAIQEMEKIKKKQVFHKDKIALVPDHFTPNKDIKSAQNCKCLREFAKEHDITNYFEIGEMGIEHALLPEKGLVVAGEAVIGADSHTCTYGALGAFSTGVGSTDMAAGMVTGKAWFKVPAALKFELTGCPGKWVSGKDIILHIIGLIGVDGALYRSMEFVGDGIKNLSMDDRFTMANMAIEAGAKNGIFPVDEKTIAYMEEHSKKEYKVYEADEDADYEKTYPIDLSKIRPTVAFPHLPENTRTIDEVGEVEIQQVIIGSCTNGRIEDLRAAAKVLEGRKVKKGMRVIIFPATQDIYLQAMEEGLLSTFIKAGAAVSTPTCGPCLGGHMGILAQGERAVATTNRNFVGRMGHVESEIYLASPAVAAASAVTGRISGPEELGL</sequence>
<feature type="domain" description="Aconitase/3-isopropylmalate dehydratase large subunit alpha/beta/alpha" evidence="7">
    <location>
        <begin position="287"/>
        <end position="411"/>
    </location>
</feature>
<dbReference type="InterPro" id="IPR015931">
    <property type="entry name" value="Acnase/IPM_dHydase_lsu_aba_1/3"/>
</dbReference>
<dbReference type="AlphaFoldDB" id="A0A1M6MI35"/>
<evidence type="ECO:0000259" key="7">
    <source>
        <dbReference type="Pfam" id="PF00330"/>
    </source>
</evidence>
<dbReference type="NCBIfam" id="TIGR02086">
    <property type="entry name" value="IPMI_arch"/>
    <property type="match status" value="1"/>
</dbReference>
<comment type="catalytic activity">
    <reaction evidence="6">
        <text>(2R,3S)-3-isopropylmalate = (2S)-2-isopropylmalate</text>
        <dbReference type="Rhea" id="RHEA:32287"/>
        <dbReference type="ChEBI" id="CHEBI:1178"/>
        <dbReference type="ChEBI" id="CHEBI:35121"/>
        <dbReference type="EC" id="4.2.1.33"/>
    </reaction>
</comment>
<keyword evidence="4 6" id="KW-0411">Iron-sulfur</keyword>
<dbReference type="OrthoDB" id="9802769at2"/>
<comment type="cofactor">
    <cofactor evidence="6">
        <name>[4Fe-4S] cluster</name>
        <dbReference type="ChEBI" id="CHEBI:49883"/>
    </cofactor>
    <text evidence="6">Binds 1 [4Fe-4S] cluster per subunit.</text>
</comment>
<dbReference type="NCBIfam" id="TIGR01343">
    <property type="entry name" value="hacA_fam"/>
    <property type="match status" value="1"/>
</dbReference>
<dbReference type="STRING" id="1121322.SAMN02745136_01022"/>
<dbReference type="GO" id="GO:0046872">
    <property type="term" value="F:metal ion binding"/>
    <property type="evidence" value="ECO:0007669"/>
    <property type="project" value="UniProtKB-KW"/>
</dbReference>
<dbReference type="InterPro" id="IPR006251">
    <property type="entry name" value="Homoacnase/IPMdehydase_lsu"/>
</dbReference>
<dbReference type="GO" id="GO:0009098">
    <property type="term" value="P:L-leucine biosynthetic process"/>
    <property type="evidence" value="ECO:0007669"/>
    <property type="project" value="UniProtKB-UniRule"/>
</dbReference>
<evidence type="ECO:0000256" key="4">
    <source>
        <dbReference type="ARBA" id="ARBA00023014"/>
    </source>
</evidence>
<dbReference type="SUPFAM" id="SSF53732">
    <property type="entry name" value="Aconitase iron-sulfur domain"/>
    <property type="match status" value="1"/>
</dbReference>
<keyword evidence="6" id="KW-0432">Leucine biosynthesis</keyword>
<feature type="domain" description="Aconitase/3-isopropylmalate dehydratase large subunit alpha/beta/alpha" evidence="7">
    <location>
        <begin position="7"/>
        <end position="286"/>
    </location>
</feature>
<feature type="binding site" evidence="6">
    <location>
        <position position="300"/>
    </location>
    <ligand>
        <name>[4Fe-4S] cluster</name>
        <dbReference type="ChEBI" id="CHEBI:49883"/>
    </ligand>
</feature>
<evidence type="ECO:0000256" key="5">
    <source>
        <dbReference type="ARBA" id="ARBA00023239"/>
    </source>
</evidence>
<keyword evidence="1 6" id="KW-0004">4Fe-4S</keyword>
<evidence type="ECO:0000313" key="8">
    <source>
        <dbReference type="EMBL" id="SHJ83179.1"/>
    </source>
</evidence>
<gene>
    <name evidence="6" type="primary">leuC</name>
    <name evidence="8" type="ORF">SAMN02745136_01022</name>
</gene>
<dbReference type="InterPro" id="IPR036008">
    <property type="entry name" value="Aconitase_4Fe-4S_dom"/>
</dbReference>
<keyword evidence="5 6" id="KW-0456">Lyase</keyword>
<dbReference type="InterPro" id="IPR050067">
    <property type="entry name" value="IPM_dehydratase_rel_enz"/>
</dbReference>
<evidence type="ECO:0000256" key="1">
    <source>
        <dbReference type="ARBA" id="ARBA00022485"/>
    </source>
</evidence>
<dbReference type="PRINTS" id="PR00415">
    <property type="entry name" value="ACONITASE"/>
</dbReference>
<dbReference type="PANTHER" id="PTHR43822:SF16">
    <property type="entry name" value="3-ISOPROPYLMALATE DEHYDRATASE LARGE SUBUNIT 2"/>
    <property type="match status" value="1"/>
</dbReference>
<dbReference type="PANTHER" id="PTHR43822">
    <property type="entry name" value="HOMOACONITASE, MITOCHONDRIAL-RELATED"/>
    <property type="match status" value="1"/>
</dbReference>
<dbReference type="PROSITE" id="PS00450">
    <property type="entry name" value="ACONITASE_1"/>
    <property type="match status" value="1"/>
</dbReference>
<evidence type="ECO:0000256" key="3">
    <source>
        <dbReference type="ARBA" id="ARBA00023004"/>
    </source>
</evidence>
<comment type="subunit">
    <text evidence="6">Heterodimer of LeuC and LeuD.</text>
</comment>
<organism evidence="8 9">
    <name type="scientific">Anaerocolumna jejuensis DSM 15929</name>
    <dbReference type="NCBI Taxonomy" id="1121322"/>
    <lineage>
        <taxon>Bacteria</taxon>
        <taxon>Bacillati</taxon>
        <taxon>Bacillota</taxon>
        <taxon>Clostridia</taxon>
        <taxon>Lachnospirales</taxon>
        <taxon>Lachnospiraceae</taxon>
        <taxon>Anaerocolumna</taxon>
    </lineage>
</organism>
<dbReference type="PROSITE" id="PS01244">
    <property type="entry name" value="ACONITASE_2"/>
    <property type="match status" value="1"/>
</dbReference>
<dbReference type="InterPro" id="IPR033941">
    <property type="entry name" value="IPMI_cat"/>
</dbReference>
<dbReference type="Proteomes" id="UP000184386">
    <property type="component" value="Unassembled WGS sequence"/>
</dbReference>
<dbReference type="Gene3D" id="3.30.499.10">
    <property type="entry name" value="Aconitase, domain 3"/>
    <property type="match status" value="2"/>
</dbReference>
<comment type="pathway">
    <text evidence="6">Amino-acid biosynthesis; L-leucine biosynthesis; L-leucine from 3-methyl-2-oxobutanoate: step 2/4.</text>
</comment>
<dbReference type="InterPro" id="IPR011826">
    <property type="entry name" value="HAcnase/IPMdehydase_lsu_prok"/>
</dbReference>
<dbReference type="NCBIfam" id="TIGR02083">
    <property type="entry name" value="LEU2"/>
    <property type="match status" value="1"/>
</dbReference>
<dbReference type="NCBIfam" id="NF001614">
    <property type="entry name" value="PRK00402.1"/>
    <property type="match status" value="1"/>
</dbReference>
<dbReference type="EMBL" id="FRAC01000007">
    <property type="protein sequence ID" value="SHJ83179.1"/>
    <property type="molecule type" value="Genomic_DNA"/>
</dbReference>
<reference evidence="8 9" key="1">
    <citation type="submission" date="2016-11" db="EMBL/GenBank/DDBJ databases">
        <authorList>
            <person name="Jaros S."/>
            <person name="Januszkiewicz K."/>
            <person name="Wedrychowicz H."/>
        </authorList>
    </citation>
    <scope>NUCLEOTIDE SEQUENCE [LARGE SCALE GENOMIC DNA]</scope>
    <source>
        <strain evidence="8 9">DSM 15929</strain>
    </source>
</reference>
<dbReference type="UniPathway" id="UPA00048">
    <property type="reaction ID" value="UER00071"/>
</dbReference>
<dbReference type="GO" id="GO:0051539">
    <property type="term" value="F:4 iron, 4 sulfur cluster binding"/>
    <property type="evidence" value="ECO:0007669"/>
    <property type="project" value="UniProtKB-KW"/>
</dbReference>
<protein>
    <recommendedName>
        <fullName evidence="6">3-isopropylmalate dehydratase large subunit</fullName>
        <ecNumber evidence="6">4.2.1.33</ecNumber>
    </recommendedName>
    <alternativeName>
        <fullName evidence="6">Alpha-IPM isomerase</fullName>
        <shortName evidence="6">IPMI</shortName>
    </alternativeName>
    <alternativeName>
        <fullName evidence="6">Isopropylmalate isomerase</fullName>
    </alternativeName>
</protein>
<dbReference type="Pfam" id="PF00330">
    <property type="entry name" value="Aconitase"/>
    <property type="match status" value="2"/>
</dbReference>
<comment type="function">
    <text evidence="6">Catalyzes the isomerization between 2-isopropylmalate and 3-isopropylmalate, via the formation of 2-isopropylmaleate.</text>
</comment>
<feature type="binding site" evidence="6">
    <location>
        <position position="360"/>
    </location>
    <ligand>
        <name>[4Fe-4S] cluster</name>
        <dbReference type="ChEBI" id="CHEBI:49883"/>
    </ligand>
</feature>
<dbReference type="InterPro" id="IPR011823">
    <property type="entry name" value="IsopropMal_deHydtase_lsu_bac"/>
</dbReference>
<dbReference type="EC" id="4.2.1.33" evidence="6"/>
<dbReference type="HAMAP" id="MF_01027">
    <property type="entry name" value="LeuC_type2"/>
    <property type="match status" value="1"/>
</dbReference>
<comment type="similarity">
    <text evidence="6">Belongs to the aconitase/IPM isomerase family. LeuC type 2 subfamily.</text>
</comment>
<dbReference type="InterPro" id="IPR018136">
    <property type="entry name" value="Aconitase_4Fe-4S_BS"/>
</dbReference>
<feature type="binding site" evidence="6">
    <location>
        <position position="363"/>
    </location>
    <ligand>
        <name>[4Fe-4S] cluster</name>
        <dbReference type="ChEBI" id="CHEBI:49883"/>
    </ligand>
</feature>
<dbReference type="CDD" id="cd01583">
    <property type="entry name" value="IPMI"/>
    <property type="match status" value="1"/>
</dbReference>
<evidence type="ECO:0000313" key="9">
    <source>
        <dbReference type="Proteomes" id="UP000184386"/>
    </source>
</evidence>
<name>A0A1M6MI35_9FIRM</name>
<keyword evidence="6" id="KW-0100">Branched-chain amino acid biosynthesis</keyword>
<evidence type="ECO:0000256" key="2">
    <source>
        <dbReference type="ARBA" id="ARBA00022723"/>
    </source>
</evidence>
<keyword evidence="2 6" id="KW-0479">Metal-binding</keyword>
<proteinExistence type="inferred from homology"/>
<evidence type="ECO:0000256" key="6">
    <source>
        <dbReference type="HAMAP-Rule" id="MF_01027"/>
    </source>
</evidence>
<keyword evidence="3 6" id="KW-0408">Iron</keyword>
<dbReference type="RefSeq" id="WP_073273537.1">
    <property type="nucleotide sequence ID" value="NZ_FRAC01000007.1"/>
</dbReference>
<keyword evidence="6" id="KW-0028">Amino-acid biosynthesis</keyword>
<accession>A0A1M6MI35</accession>
<dbReference type="GO" id="GO:0003861">
    <property type="term" value="F:3-isopropylmalate dehydratase activity"/>
    <property type="evidence" value="ECO:0007669"/>
    <property type="project" value="UniProtKB-UniRule"/>
</dbReference>
<keyword evidence="9" id="KW-1185">Reference proteome</keyword>
<dbReference type="InterPro" id="IPR001030">
    <property type="entry name" value="Acoase/IPM_deHydtase_lsu_aba"/>
</dbReference>